<protein>
    <submittedName>
        <fullName evidence="4">Sugar transferase</fullName>
    </submittedName>
</protein>
<gene>
    <name evidence="4" type="ORF">C465_13835</name>
</gene>
<dbReference type="PANTHER" id="PTHR30576">
    <property type="entry name" value="COLANIC BIOSYNTHESIS UDP-GLUCOSE LIPID CARRIER TRANSFERASE"/>
    <property type="match status" value="1"/>
</dbReference>
<evidence type="ECO:0000313" key="5">
    <source>
        <dbReference type="Proteomes" id="UP000011526"/>
    </source>
</evidence>
<dbReference type="PATRIC" id="fig|1227467.4.peg.2717"/>
<dbReference type="RefSeq" id="WP_004598909.1">
    <property type="nucleotide sequence ID" value="NZ_AOJM01000078.1"/>
</dbReference>
<dbReference type="PANTHER" id="PTHR30576:SF0">
    <property type="entry name" value="UNDECAPRENYL-PHOSPHATE N-ACETYLGALACTOSAMINYL 1-PHOSPHATE TRANSFERASE-RELATED"/>
    <property type="match status" value="1"/>
</dbReference>
<dbReference type="AlphaFoldDB" id="M0EEP2"/>
<feature type="transmembrane region" description="Helical" evidence="2">
    <location>
        <begin position="297"/>
        <end position="318"/>
    </location>
</feature>
<dbReference type="GO" id="GO:0016780">
    <property type="term" value="F:phosphotransferase activity, for other substituted phosphate groups"/>
    <property type="evidence" value="ECO:0007669"/>
    <property type="project" value="TreeGrafter"/>
</dbReference>
<keyword evidence="2" id="KW-1133">Transmembrane helix</keyword>
<sequence length="488" mass="53191">MDTGWRYRLASVGGVAALVGLAVMLANNATVQAAAAMVPVLGRLPVDPPAGAEFVIEVALTVVVVTAAFVPLYKPRPRRILDIVALAHKRTFVAVFALATIGYFDYTYKVPRLTLVLITPVLVVVLPAWFIWLRRPEARSERAIIVGDDLTEIARVEKAARETDLTLLGYLFPTQAHAGARSQSADDRDATSAGAASVADGGREVNSSLEQLGGLSRLEDVLITHDIDTVILAFGETDRAEFFGALDACYEHGVAAKAHRDSADAVLLAEDDPGTLVDIDIEPWDVQDHIMKRAFDVAFAGGGLLGLSPIILTIAVAIKLDDGGSILYQQERTAVFGETFDVYKFRSMVEDAESATGVKISDEDDGGVDPRVTRVGRVLRQTHLDEIPQLWAVLAGKMSVVGPRPERPEIDADIQHGVDDWPKRWFVKPGLTGLAQINDVTGKEPDRKIRYDLQYIKRQSFSFDTKIVARQVWKVLADAMLLVTGRSE</sequence>
<evidence type="ECO:0000313" key="4">
    <source>
        <dbReference type="EMBL" id="ELZ45493.1"/>
    </source>
</evidence>
<evidence type="ECO:0000259" key="3">
    <source>
        <dbReference type="Pfam" id="PF02397"/>
    </source>
</evidence>
<feature type="domain" description="Bacterial sugar transferase" evidence="3">
    <location>
        <begin position="292"/>
        <end position="476"/>
    </location>
</feature>
<comment type="caution">
    <text evidence="4">The sequence shown here is derived from an EMBL/GenBank/DDBJ whole genome shotgun (WGS) entry which is preliminary data.</text>
</comment>
<keyword evidence="2" id="KW-0472">Membrane</keyword>
<accession>M0EEP2</accession>
<feature type="transmembrane region" description="Helical" evidence="2">
    <location>
        <begin position="49"/>
        <end position="70"/>
    </location>
</feature>
<name>M0EEP2_9EURY</name>
<feature type="transmembrane region" description="Helical" evidence="2">
    <location>
        <begin position="91"/>
        <end position="108"/>
    </location>
</feature>
<proteinExistence type="predicted"/>
<dbReference type="Proteomes" id="UP000011526">
    <property type="component" value="Unassembled WGS sequence"/>
</dbReference>
<dbReference type="EMBL" id="AOJM01000078">
    <property type="protein sequence ID" value="ELZ45493.1"/>
    <property type="molecule type" value="Genomic_DNA"/>
</dbReference>
<organism evidence="4 5">
    <name type="scientific">Halorubrum distributum JCM 9100</name>
    <dbReference type="NCBI Taxonomy" id="1227467"/>
    <lineage>
        <taxon>Archaea</taxon>
        <taxon>Methanobacteriati</taxon>
        <taxon>Methanobacteriota</taxon>
        <taxon>Stenosarchaea group</taxon>
        <taxon>Halobacteria</taxon>
        <taxon>Halobacteriales</taxon>
        <taxon>Haloferacaceae</taxon>
        <taxon>Halorubrum</taxon>
        <taxon>Halorubrum distributum group</taxon>
    </lineage>
</organism>
<dbReference type="InterPro" id="IPR003362">
    <property type="entry name" value="Bact_transf"/>
</dbReference>
<reference evidence="4 5" key="1">
    <citation type="journal article" date="2014" name="PLoS Genet.">
        <title>Phylogenetically driven sequencing of extremely halophilic archaea reveals strategies for static and dynamic osmo-response.</title>
        <authorList>
            <person name="Becker E.A."/>
            <person name="Seitzer P.M."/>
            <person name="Tritt A."/>
            <person name="Larsen D."/>
            <person name="Krusor M."/>
            <person name="Yao A.I."/>
            <person name="Wu D."/>
            <person name="Madern D."/>
            <person name="Eisen J.A."/>
            <person name="Darling A.E."/>
            <person name="Facciotti M.T."/>
        </authorList>
    </citation>
    <scope>NUCLEOTIDE SEQUENCE [LARGE SCALE GENOMIC DNA]</scope>
    <source>
        <strain evidence="4 5">JCM 9100</strain>
    </source>
</reference>
<feature type="region of interest" description="Disordered" evidence="1">
    <location>
        <begin position="180"/>
        <end position="202"/>
    </location>
</feature>
<keyword evidence="5" id="KW-1185">Reference proteome</keyword>
<evidence type="ECO:0000256" key="2">
    <source>
        <dbReference type="SAM" id="Phobius"/>
    </source>
</evidence>
<dbReference type="Pfam" id="PF02397">
    <property type="entry name" value="Bac_transf"/>
    <property type="match status" value="1"/>
</dbReference>
<keyword evidence="2" id="KW-0812">Transmembrane</keyword>
<feature type="transmembrane region" description="Helical" evidence="2">
    <location>
        <begin position="114"/>
        <end position="133"/>
    </location>
</feature>
<keyword evidence="4" id="KW-0808">Transferase</keyword>
<evidence type="ECO:0000256" key="1">
    <source>
        <dbReference type="SAM" id="MobiDB-lite"/>
    </source>
</evidence>